<evidence type="ECO:0000256" key="1">
    <source>
        <dbReference type="SAM" id="MobiDB-lite"/>
    </source>
</evidence>
<name>A0AAV4PLF0_CAEEX</name>
<sequence>MSLYLPSLEPGTFRVLGGCDNHYTIGTTIGIEFSCQICFLADKHHVTASKFQFVISVYQHKFYYQDSYKQAPNSYITICLLREEDEGRGAEQQGDGQHRPGEGPPRQHQQASGK</sequence>
<accession>A0AAV4PLF0</accession>
<comment type="caution">
    <text evidence="2">The sequence shown here is derived from an EMBL/GenBank/DDBJ whole genome shotgun (WGS) entry which is preliminary data.</text>
</comment>
<evidence type="ECO:0000313" key="2">
    <source>
        <dbReference type="EMBL" id="GIX97133.1"/>
    </source>
</evidence>
<evidence type="ECO:0000313" key="3">
    <source>
        <dbReference type="Proteomes" id="UP001054945"/>
    </source>
</evidence>
<dbReference type="Proteomes" id="UP001054945">
    <property type="component" value="Unassembled WGS sequence"/>
</dbReference>
<reference evidence="2 3" key="1">
    <citation type="submission" date="2021-06" db="EMBL/GenBank/DDBJ databases">
        <title>Caerostris extrusa draft genome.</title>
        <authorList>
            <person name="Kono N."/>
            <person name="Arakawa K."/>
        </authorList>
    </citation>
    <scope>NUCLEOTIDE SEQUENCE [LARGE SCALE GENOMIC DNA]</scope>
</reference>
<dbReference type="EMBL" id="BPLR01004743">
    <property type="protein sequence ID" value="GIX97133.1"/>
    <property type="molecule type" value="Genomic_DNA"/>
</dbReference>
<dbReference type="AlphaFoldDB" id="A0AAV4PLF0"/>
<organism evidence="2 3">
    <name type="scientific">Caerostris extrusa</name>
    <name type="common">Bark spider</name>
    <name type="synonym">Caerostris bankana</name>
    <dbReference type="NCBI Taxonomy" id="172846"/>
    <lineage>
        <taxon>Eukaryota</taxon>
        <taxon>Metazoa</taxon>
        <taxon>Ecdysozoa</taxon>
        <taxon>Arthropoda</taxon>
        <taxon>Chelicerata</taxon>
        <taxon>Arachnida</taxon>
        <taxon>Araneae</taxon>
        <taxon>Araneomorphae</taxon>
        <taxon>Entelegynae</taxon>
        <taxon>Araneoidea</taxon>
        <taxon>Araneidae</taxon>
        <taxon>Caerostris</taxon>
    </lineage>
</organism>
<gene>
    <name evidence="2" type="ORF">CEXT_6301</name>
</gene>
<proteinExistence type="predicted"/>
<protein>
    <submittedName>
        <fullName evidence="2">Uncharacterized protein</fullName>
    </submittedName>
</protein>
<feature type="region of interest" description="Disordered" evidence="1">
    <location>
        <begin position="86"/>
        <end position="114"/>
    </location>
</feature>
<keyword evidence="3" id="KW-1185">Reference proteome</keyword>